<dbReference type="SUPFAM" id="SSF56219">
    <property type="entry name" value="DNase I-like"/>
    <property type="match status" value="1"/>
</dbReference>
<evidence type="ECO:0000259" key="1">
    <source>
        <dbReference type="Pfam" id="PF03372"/>
    </source>
</evidence>
<dbReference type="GO" id="GO:0003824">
    <property type="term" value="F:catalytic activity"/>
    <property type="evidence" value="ECO:0007669"/>
    <property type="project" value="InterPro"/>
</dbReference>
<feature type="domain" description="Endonuclease/exonuclease/phosphatase" evidence="1">
    <location>
        <begin position="7"/>
        <end position="219"/>
    </location>
</feature>
<dbReference type="Gene3D" id="3.60.10.10">
    <property type="entry name" value="Endonuclease/exonuclease/phosphatase"/>
    <property type="match status" value="1"/>
</dbReference>
<dbReference type="PANTHER" id="PTHR14859">
    <property type="entry name" value="CALCOFLUOR WHITE HYPERSENSITIVE PROTEIN PRECURSOR"/>
    <property type="match status" value="1"/>
</dbReference>
<dbReference type="PANTHER" id="PTHR14859:SF15">
    <property type="entry name" value="ENDONUCLEASE_EXONUCLEASE_PHOSPHATASE DOMAIN-CONTAINING PROTEIN"/>
    <property type="match status" value="1"/>
</dbReference>
<reference evidence="2 3" key="1">
    <citation type="submission" date="2018-08" db="EMBL/GenBank/DDBJ databases">
        <title>Henriciella mobilis sp. nov., isolated from seawater.</title>
        <authorList>
            <person name="Cheng H."/>
            <person name="Wu Y.-H."/>
            <person name="Xu X.-W."/>
            <person name="Guo L.-L."/>
        </authorList>
    </citation>
    <scope>NUCLEOTIDE SEQUENCE [LARGE SCALE GENOMIC DNA]</scope>
    <source>
        <strain evidence="2 3">CCUG66934</strain>
    </source>
</reference>
<dbReference type="AlphaFoldDB" id="A0A399R598"/>
<dbReference type="EMBL" id="QWGB01000005">
    <property type="protein sequence ID" value="RIJ24609.1"/>
    <property type="molecule type" value="Genomic_DNA"/>
</dbReference>
<evidence type="ECO:0000313" key="2">
    <source>
        <dbReference type="EMBL" id="RIJ24609.1"/>
    </source>
</evidence>
<dbReference type="OrthoDB" id="9813425at2"/>
<organism evidence="2 3">
    <name type="scientific">Henriciella barbarensis</name>
    <dbReference type="NCBI Taxonomy" id="86342"/>
    <lineage>
        <taxon>Bacteria</taxon>
        <taxon>Pseudomonadati</taxon>
        <taxon>Pseudomonadota</taxon>
        <taxon>Alphaproteobacteria</taxon>
        <taxon>Hyphomonadales</taxon>
        <taxon>Hyphomonadaceae</taxon>
        <taxon>Henriciella</taxon>
    </lineage>
</organism>
<dbReference type="Proteomes" id="UP000265431">
    <property type="component" value="Unassembled WGS sequence"/>
</dbReference>
<keyword evidence="3" id="KW-1185">Reference proteome</keyword>
<name>A0A399R598_9PROT</name>
<dbReference type="Pfam" id="PF03372">
    <property type="entry name" value="Exo_endo_phos"/>
    <property type="match status" value="1"/>
</dbReference>
<dbReference type="GO" id="GO:0016020">
    <property type="term" value="C:membrane"/>
    <property type="evidence" value="ECO:0007669"/>
    <property type="project" value="GOC"/>
</dbReference>
<proteinExistence type="predicted"/>
<dbReference type="RefSeq" id="WP_119379798.1">
    <property type="nucleotide sequence ID" value="NZ_QWGB01000005.1"/>
</dbReference>
<protein>
    <recommendedName>
        <fullName evidence="1">Endonuclease/exonuclease/phosphatase domain-containing protein</fullName>
    </recommendedName>
</protein>
<gene>
    <name evidence="2" type="ORF">D1224_10395</name>
</gene>
<dbReference type="GO" id="GO:0006506">
    <property type="term" value="P:GPI anchor biosynthetic process"/>
    <property type="evidence" value="ECO:0007669"/>
    <property type="project" value="TreeGrafter"/>
</dbReference>
<comment type="caution">
    <text evidence="2">The sequence shown here is derived from an EMBL/GenBank/DDBJ whole genome shotgun (WGS) entry which is preliminary data.</text>
</comment>
<dbReference type="InterPro" id="IPR051916">
    <property type="entry name" value="GPI-anchor_lipid_remodeler"/>
</dbReference>
<dbReference type="InterPro" id="IPR036691">
    <property type="entry name" value="Endo/exonu/phosph_ase_sf"/>
</dbReference>
<accession>A0A399R598</accession>
<sequence length="238" mass="26370">MQCLRIVSWNIRKAVGLDWRRKPERVLRVLKRLEPDIVLLQESDKRLPPRPPALPLDLVRRAGWTAIDADPDTPSIGHHGNAILLRPDITLQAMIALDLPGLEPRGAVLATVTRPGMSLTLGGLHLGLRQRDRLAQMAHVLDAAHQFDGPIVLGGDLNEWRKTKSLVPPGSNWTEIAPGPSFHASAPRFSLDRFVINEAVTIDGHGVVSRQSAERASDHLPIWMDIELSDQTKPRNGF</sequence>
<evidence type="ECO:0000313" key="3">
    <source>
        <dbReference type="Proteomes" id="UP000265431"/>
    </source>
</evidence>
<dbReference type="InterPro" id="IPR005135">
    <property type="entry name" value="Endo/exonuclease/phosphatase"/>
</dbReference>